<evidence type="ECO:0000256" key="1">
    <source>
        <dbReference type="SAM" id="MobiDB-lite"/>
    </source>
</evidence>
<feature type="region of interest" description="Disordered" evidence="1">
    <location>
        <begin position="1"/>
        <end position="24"/>
    </location>
</feature>
<dbReference type="Proteomes" id="UP001420932">
    <property type="component" value="Unassembled WGS sequence"/>
</dbReference>
<reference evidence="2 3" key="1">
    <citation type="submission" date="2024-01" db="EMBL/GenBank/DDBJ databases">
        <title>Genome assemblies of Stephania.</title>
        <authorList>
            <person name="Yang L."/>
        </authorList>
    </citation>
    <scope>NUCLEOTIDE SEQUENCE [LARGE SCALE GENOMIC DNA]</scope>
    <source>
        <strain evidence="2">YNDBR</strain>
        <tissue evidence="2">Leaf</tissue>
    </source>
</reference>
<protein>
    <submittedName>
        <fullName evidence="2">Uncharacterized protein</fullName>
    </submittedName>
</protein>
<organism evidence="2 3">
    <name type="scientific">Stephania yunnanensis</name>
    <dbReference type="NCBI Taxonomy" id="152371"/>
    <lineage>
        <taxon>Eukaryota</taxon>
        <taxon>Viridiplantae</taxon>
        <taxon>Streptophyta</taxon>
        <taxon>Embryophyta</taxon>
        <taxon>Tracheophyta</taxon>
        <taxon>Spermatophyta</taxon>
        <taxon>Magnoliopsida</taxon>
        <taxon>Ranunculales</taxon>
        <taxon>Menispermaceae</taxon>
        <taxon>Menispermoideae</taxon>
        <taxon>Cissampelideae</taxon>
        <taxon>Stephania</taxon>
    </lineage>
</organism>
<comment type="caution">
    <text evidence="2">The sequence shown here is derived from an EMBL/GenBank/DDBJ whole genome shotgun (WGS) entry which is preliminary data.</text>
</comment>
<feature type="compositionally biased region" description="Basic and acidic residues" evidence="1">
    <location>
        <begin position="14"/>
        <end position="24"/>
    </location>
</feature>
<dbReference type="AlphaFoldDB" id="A0AAP0KXA7"/>
<dbReference type="EMBL" id="JBBNAF010000003">
    <property type="protein sequence ID" value="KAK9160512.1"/>
    <property type="molecule type" value="Genomic_DNA"/>
</dbReference>
<proteinExistence type="predicted"/>
<gene>
    <name evidence="2" type="ORF">Syun_006853</name>
</gene>
<keyword evidence="3" id="KW-1185">Reference proteome</keyword>
<feature type="compositionally biased region" description="Polar residues" evidence="1">
    <location>
        <begin position="1"/>
        <end position="11"/>
    </location>
</feature>
<accession>A0AAP0KXA7</accession>
<name>A0AAP0KXA7_9MAGN</name>
<evidence type="ECO:0000313" key="3">
    <source>
        <dbReference type="Proteomes" id="UP001420932"/>
    </source>
</evidence>
<evidence type="ECO:0000313" key="2">
    <source>
        <dbReference type="EMBL" id="KAK9160512.1"/>
    </source>
</evidence>
<sequence length="53" mass="6225">MPKHPSNQAFQTKLDLKSPDTTKREKGFVGTRTRLRQFGRKRSSLIIWPREKA</sequence>